<dbReference type="AlphaFoldDB" id="A0A5B7G2M2"/>
<comment type="caution">
    <text evidence="1">The sequence shown here is derived from an EMBL/GenBank/DDBJ whole genome shotgun (WGS) entry which is preliminary data.</text>
</comment>
<name>A0A5B7G2M2_PORTR</name>
<evidence type="ECO:0000313" key="1">
    <source>
        <dbReference type="EMBL" id="MPC54131.1"/>
    </source>
</evidence>
<keyword evidence="2" id="KW-1185">Reference proteome</keyword>
<dbReference type="OrthoDB" id="6342757at2759"/>
<reference evidence="1 2" key="1">
    <citation type="submission" date="2019-05" db="EMBL/GenBank/DDBJ databases">
        <title>Another draft genome of Portunus trituberculatus and its Hox gene families provides insights of decapod evolution.</title>
        <authorList>
            <person name="Jeong J.-H."/>
            <person name="Song I."/>
            <person name="Kim S."/>
            <person name="Choi T."/>
            <person name="Kim D."/>
            <person name="Ryu S."/>
            <person name="Kim W."/>
        </authorList>
    </citation>
    <scope>NUCLEOTIDE SEQUENCE [LARGE SCALE GENOMIC DNA]</scope>
    <source>
        <tissue evidence="1">Muscle</tissue>
    </source>
</reference>
<protein>
    <submittedName>
        <fullName evidence="1">Uncharacterized protein</fullName>
    </submittedName>
</protein>
<dbReference type="EMBL" id="VSRR010012129">
    <property type="protein sequence ID" value="MPC54131.1"/>
    <property type="molecule type" value="Genomic_DNA"/>
</dbReference>
<dbReference type="Proteomes" id="UP000324222">
    <property type="component" value="Unassembled WGS sequence"/>
</dbReference>
<organism evidence="1 2">
    <name type="scientific">Portunus trituberculatus</name>
    <name type="common">Swimming crab</name>
    <name type="synonym">Neptunus trituberculatus</name>
    <dbReference type="NCBI Taxonomy" id="210409"/>
    <lineage>
        <taxon>Eukaryota</taxon>
        <taxon>Metazoa</taxon>
        <taxon>Ecdysozoa</taxon>
        <taxon>Arthropoda</taxon>
        <taxon>Crustacea</taxon>
        <taxon>Multicrustacea</taxon>
        <taxon>Malacostraca</taxon>
        <taxon>Eumalacostraca</taxon>
        <taxon>Eucarida</taxon>
        <taxon>Decapoda</taxon>
        <taxon>Pleocyemata</taxon>
        <taxon>Brachyura</taxon>
        <taxon>Eubrachyura</taxon>
        <taxon>Portunoidea</taxon>
        <taxon>Portunidae</taxon>
        <taxon>Portuninae</taxon>
        <taxon>Portunus</taxon>
    </lineage>
</organism>
<accession>A0A5B7G2M2</accession>
<proteinExistence type="predicted"/>
<sequence>MGVIDQELVLELIGIIPTHPLNEVVQHCYAFKAARCTANAITSPSQAVCLCCIKVQEGQEGKATRLGTASTFLRRM</sequence>
<gene>
    <name evidence="1" type="ORF">E2C01_048038</name>
</gene>
<evidence type="ECO:0000313" key="2">
    <source>
        <dbReference type="Proteomes" id="UP000324222"/>
    </source>
</evidence>